<name>A0A812CBD5_ACAPH</name>
<dbReference type="Proteomes" id="UP000597762">
    <property type="component" value="Unassembled WGS sequence"/>
</dbReference>
<dbReference type="AlphaFoldDB" id="A0A812CBD5"/>
<evidence type="ECO:0000313" key="4">
    <source>
        <dbReference type="Proteomes" id="UP000597762"/>
    </source>
</evidence>
<comment type="caution">
    <text evidence="3">The sequence shown here is derived from an EMBL/GenBank/DDBJ whole genome shotgun (WGS) entry which is preliminary data.</text>
</comment>
<evidence type="ECO:0000313" key="3">
    <source>
        <dbReference type="EMBL" id="CAE1263376.1"/>
    </source>
</evidence>
<gene>
    <name evidence="3" type="ORF">SPHA_33657</name>
</gene>
<feature type="compositionally biased region" description="Polar residues" evidence="2">
    <location>
        <begin position="350"/>
        <end position="368"/>
    </location>
</feature>
<reference evidence="3" key="1">
    <citation type="submission" date="2021-01" db="EMBL/GenBank/DDBJ databases">
        <authorList>
            <person name="Li R."/>
            <person name="Bekaert M."/>
        </authorList>
    </citation>
    <scope>NUCLEOTIDE SEQUENCE</scope>
    <source>
        <strain evidence="3">Farmed</strain>
    </source>
</reference>
<keyword evidence="4" id="KW-1185">Reference proteome</keyword>
<organism evidence="3 4">
    <name type="scientific">Acanthosepion pharaonis</name>
    <name type="common">Pharaoh cuttlefish</name>
    <name type="synonym">Sepia pharaonis</name>
    <dbReference type="NCBI Taxonomy" id="158019"/>
    <lineage>
        <taxon>Eukaryota</taxon>
        <taxon>Metazoa</taxon>
        <taxon>Spiralia</taxon>
        <taxon>Lophotrochozoa</taxon>
        <taxon>Mollusca</taxon>
        <taxon>Cephalopoda</taxon>
        <taxon>Coleoidea</taxon>
        <taxon>Decapodiformes</taxon>
        <taxon>Sepiida</taxon>
        <taxon>Sepiina</taxon>
        <taxon>Sepiidae</taxon>
        <taxon>Acanthosepion</taxon>
    </lineage>
</organism>
<dbReference type="EMBL" id="CAHIKZ030001413">
    <property type="protein sequence ID" value="CAE1263376.1"/>
    <property type="molecule type" value="Genomic_DNA"/>
</dbReference>
<feature type="compositionally biased region" description="Pro residues" evidence="2">
    <location>
        <begin position="277"/>
        <end position="289"/>
    </location>
</feature>
<evidence type="ECO:0000256" key="1">
    <source>
        <dbReference type="SAM" id="Coils"/>
    </source>
</evidence>
<evidence type="ECO:0000256" key="2">
    <source>
        <dbReference type="SAM" id="MobiDB-lite"/>
    </source>
</evidence>
<feature type="region of interest" description="Disordered" evidence="2">
    <location>
        <begin position="272"/>
        <end position="298"/>
    </location>
</feature>
<feature type="region of interest" description="Disordered" evidence="2">
    <location>
        <begin position="465"/>
        <end position="518"/>
    </location>
</feature>
<feature type="compositionally biased region" description="Polar residues" evidence="2">
    <location>
        <begin position="465"/>
        <end position="480"/>
    </location>
</feature>
<feature type="region of interest" description="Disordered" evidence="2">
    <location>
        <begin position="341"/>
        <end position="392"/>
    </location>
</feature>
<accession>A0A812CBD5</accession>
<proteinExistence type="predicted"/>
<sequence length="607" mass="66217">MSKRMTAERRGATVVEELKKCESTLDMEKNEIARKESEVISLSEQLRNKVTEMTDCETKIKDVEEIRTNLKTCEENKIGINQELQKKKDELKAAFQQSLPQDAEQCKLCKGQWIEEKRNFLNSIEKALGRTTLMQLREAGVDIGIYAQEIDAQHKSMIDQQNPQGNGKALPQGQVNLVNVANGQANQLPQEQSLQVQPQAAQVQNNFPLPHLQGQAPVVMVQSAQDNNVPQGQVQQANPPAVNPAVGTVVETNALAVNGESAVKVNSMQSENAVVNNPPPENQDVPHPPDFAANPGFENAGQVVNDAANQPTNPVAAEKGADSVVANAAEQPAIQSDSVLNRVERPPSDMNKTTAGNSLMSLNKSNTPLPKEALSASNSSFSSRAPAQSVQTDIQPALHASQSNNTDNNQTLDLRLGHGLPTANLAESNDQMKFKQNAEPVPIDDHAGETLKDSAAKVRPPLFDNYSSDFNDGNALSQADDTLHDPNLPQKTFHEQLLHPSDPNIDTASDTDAEEGKASQFSWFRREHDGQHVPGIQDGHKLFIPSLESKTSDDDNDFRAHLGVVADSQGEIGQSRQGGIVQDEDSIDKMQHNMNMEDDRMNHGKTV</sequence>
<keyword evidence="1" id="KW-0175">Coiled coil</keyword>
<feature type="compositionally biased region" description="Low complexity" evidence="2">
    <location>
        <begin position="373"/>
        <end position="389"/>
    </location>
</feature>
<dbReference type="OrthoDB" id="10072022at2759"/>
<protein>
    <submittedName>
        <fullName evidence="3">Uncharacterized protein</fullName>
    </submittedName>
</protein>
<feature type="coiled-coil region" evidence="1">
    <location>
        <begin position="18"/>
        <end position="90"/>
    </location>
</feature>